<organism evidence="1 2">
    <name type="scientific">Caerostris darwini</name>
    <dbReference type="NCBI Taxonomy" id="1538125"/>
    <lineage>
        <taxon>Eukaryota</taxon>
        <taxon>Metazoa</taxon>
        <taxon>Ecdysozoa</taxon>
        <taxon>Arthropoda</taxon>
        <taxon>Chelicerata</taxon>
        <taxon>Arachnida</taxon>
        <taxon>Araneae</taxon>
        <taxon>Araneomorphae</taxon>
        <taxon>Entelegynae</taxon>
        <taxon>Araneoidea</taxon>
        <taxon>Araneidae</taxon>
        <taxon>Caerostris</taxon>
    </lineage>
</organism>
<dbReference type="AlphaFoldDB" id="A0AAV4VHY2"/>
<protein>
    <submittedName>
        <fullName evidence="1">Uncharacterized protein</fullName>
    </submittedName>
</protein>
<evidence type="ECO:0000313" key="2">
    <source>
        <dbReference type="Proteomes" id="UP001054837"/>
    </source>
</evidence>
<name>A0AAV4VHY2_9ARAC</name>
<keyword evidence="2" id="KW-1185">Reference proteome</keyword>
<sequence>MKAYFRLQRYGLPSDNTFTVPTEWKDCEPFILFIRRTTGNSYRCCWYFILNDANRKGPPILPIVTRHCPYSTDRKDSSQH</sequence>
<accession>A0AAV4VHY2</accession>
<comment type="caution">
    <text evidence="1">The sequence shown here is derived from an EMBL/GenBank/DDBJ whole genome shotgun (WGS) entry which is preliminary data.</text>
</comment>
<proteinExistence type="predicted"/>
<dbReference type="Proteomes" id="UP001054837">
    <property type="component" value="Unassembled WGS sequence"/>
</dbReference>
<reference evidence="1 2" key="1">
    <citation type="submission" date="2021-06" db="EMBL/GenBank/DDBJ databases">
        <title>Caerostris darwini draft genome.</title>
        <authorList>
            <person name="Kono N."/>
            <person name="Arakawa K."/>
        </authorList>
    </citation>
    <scope>NUCLEOTIDE SEQUENCE [LARGE SCALE GENOMIC DNA]</scope>
</reference>
<evidence type="ECO:0000313" key="1">
    <source>
        <dbReference type="EMBL" id="GIY69449.1"/>
    </source>
</evidence>
<dbReference type="EMBL" id="BPLQ01013040">
    <property type="protein sequence ID" value="GIY69449.1"/>
    <property type="molecule type" value="Genomic_DNA"/>
</dbReference>
<gene>
    <name evidence="1" type="ORF">CDAR_207331</name>
</gene>